<dbReference type="CDD" id="cd07432">
    <property type="entry name" value="PHP_HisPPase"/>
    <property type="match status" value="1"/>
</dbReference>
<dbReference type="AlphaFoldDB" id="A0A7C4ET34"/>
<comment type="caution">
    <text evidence="1">The sequence shown here is derived from an EMBL/GenBank/DDBJ whole genome shotgun (WGS) entry which is preliminary data.</text>
</comment>
<accession>A0A7C4ET34</accession>
<dbReference type="PANTHER" id="PTHR42924">
    <property type="entry name" value="EXONUCLEASE"/>
    <property type="match status" value="1"/>
</dbReference>
<dbReference type="PANTHER" id="PTHR42924:SF3">
    <property type="entry name" value="POLYMERASE_HISTIDINOL PHOSPHATASE N-TERMINAL DOMAIN-CONTAINING PROTEIN"/>
    <property type="match status" value="1"/>
</dbReference>
<dbReference type="GO" id="GO:0004534">
    <property type="term" value="F:5'-3' RNA exonuclease activity"/>
    <property type="evidence" value="ECO:0007669"/>
    <property type="project" value="TreeGrafter"/>
</dbReference>
<organism evidence="1">
    <name type="scientific">Desulfomonile tiedjei</name>
    <dbReference type="NCBI Taxonomy" id="2358"/>
    <lineage>
        <taxon>Bacteria</taxon>
        <taxon>Pseudomonadati</taxon>
        <taxon>Thermodesulfobacteriota</taxon>
        <taxon>Desulfomonilia</taxon>
        <taxon>Desulfomonilales</taxon>
        <taxon>Desulfomonilaceae</taxon>
        <taxon>Desulfomonile</taxon>
    </lineage>
</organism>
<dbReference type="SUPFAM" id="SSF89550">
    <property type="entry name" value="PHP domain-like"/>
    <property type="match status" value="1"/>
</dbReference>
<dbReference type="Gene3D" id="3.20.20.140">
    <property type="entry name" value="Metal-dependent hydrolases"/>
    <property type="match status" value="1"/>
</dbReference>
<dbReference type="Pfam" id="PF13263">
    <property type="entry name" value="PHP_C"/>
    <property type="match status" value="1"/>
</dbReference>
<dbReference type="InterPro" id="IPR016195">
    <property type="entry name" value="Pol/histidinol_Pase-like"/>
</dbReference>
<gene>
    <name evidence="1" type="ORF">ENV54_00395</name>
</gene>
<name>A0A7C4ET34_9BACT</name>
<evidence type="ECO:0000313" key="1">
    <source>
        <dbReference type="EMBL" id="HGH59734.1"/>
    </source>
</evidence>
<proteinExistence type="predicted"/>
<dbReference type="InterPro" id="IPR052018">
    <property type="entry name" value="PHP_domain"/>
</dbReference>
<dbReference type="EMBL" id="DTGT01000012">
    <property type="protein sequence ID" value="HGH59734.1"/>
    <property type="molecule type" value="Genomic_DNA"/>
</dbReference>
<protein>
    <submittedName>
        <fullName evidence="1">PHP domain-containing protein</fullName>
    </submittedName>
</protein>
<sequence length="231" mass="25152">MTPRAIVKMALMRGLDVIAVCDHNSVRNVWATIKAAKTTTLKVIPGVEITSAEEVHVVGLFPDVAAAIAAQEEIYSRLPGKNDEEVFGYQVVVDEEDFVEDLDQHLLIGATTLSTERVVALIHSLEGLAIASHVDRKGFGIFSQLGFIPPGLGLDALEASRHIDAETLKRMWPEAADYPLITASDAHYLGDIGSAWTVARMHAPCLSELLMALRGEEGRRITQLCRVAADR</sequence>
<reference evidence="1" key="1">
    <citation type="journal article" date="2020" name="mSystems">
        <title>Genome- and Community-Level Interaction Insights into Carbon Utilization and Element Cycling Functions of Hydrothermarchaeota in Hydrothermal Sediment.</title>
        <authorList>
            <person name="Zhou Z."/>
            <person name="Liu Y."/>
            <person name="Xu W."/>
            <person name="Pan J."/>
            <person name="Luo Z.H."/>
            <person name="Li M."/>
        </authorList>
    </citation>
    <scope>NUCLEOTIDE SEQUENCE [LARGE SCALE GENOMIC DNA]</scope>
    <source>
        <strain evidence="1">SpSt-769</strain>
    </source>
</reference>
<dbReference type="GO" id="GO:0035312">
    <property type="term" value="F:5'-3' DNA exonuclease activity"/>
    <property type="evidence" value="ECO:0007669"/>
    <property type="project" value="TreeGrafter"/>
</dbReference>